<evidence type="ECO:0000313" key="1">
    <source>
        <dbReference type="EMBL" id="NYF51977.1"/>
    </source>
</evidence>
<gene>
    <name evidence="1" type="ORF">HDF12_002342</name>
</gene>
<protein>
    <submittedName>
        <fullName evidence="1">Uncharacterized protein</fullName>
    </submittedName>
</protein>
<organism evidence="1 2">
    <name type="scientific">Tunturiibacter lichenicola</name>
    <dbReference type="NCBI Taxonomy" id="2051959"/>
    <lineage>
        <taxon>Bacteria</taxon>
        <taxon>Pseudomonadati</taxon>
        <taxon>Acidobacteriota</taxon>
        <taxon>Terriglobia</taxon>
        <taxon>Terriglobales</taxon>
        <taxon>Acidobacteriaceae</taxon>
        <taxon>Tunturiibacter</taxon>
    </lineage>
</organism>
<reference evidence="1 2" key="1">
    <citation type="submission" date="2020-07" db="EMBL/GenBank/DDBJ databases">
        <title>Genomic Encyclopedia of Type Strains, Phase IV (KMG-V): Genome sequencing to study the core and pangenomes of soil and plant-associated prokaryotes.</title>
        <authorList>
            <person name="Whitman W."/>
        </authorList>
    </citation>
    <scope>NUCLEOTIDE SEQUENCE [LARGE SCALE GENOMIC DNA]</scope>
    <source>
        <strain evidence="1 2">M8UP30</strain>
    </source>
</reference>
<evidence type="ECO:0000313" key="2">
    <source>
        <dbReference type="Proteomes" id="UP000534186"/>
    </source>
</evidence>
<dbReference type="EMBL" id="JACCCV010000001">
    <property type="protein sequence ID" value="NYF51977.1"/>
    <property type="molecule type" value="Genomic_DNA"/>
</dbReference>
<name>A0A7Y9NMM1_9BACT</name>
<proteinExistence type="predicted"/>
<dbReference type="AlphaFoldDB" id="A0A7Y9NMM1"/>
<sequence>MQLQLPLPLPCLCICRCLLFAVILNGVKDPDTFHPMHTVRTFQPKHSNVAALPSKILISTPVHHLIVNSPQTNHQFAVKPKNNYPIQNQ</sequence>
<accession>A0A7Y9NMM1</accession>
<comment type="caution">
    <text evidence="1">The sequence shown here is derived from an EMBL/GenBank/DDBJ whole genome shotgun (WGS) entry which is preliminary data.</text>
</comment>
<dbReference type="Proteomes" id="UP000534186">
    <property type="component" value="Unassembled WGS sequence"/>
</dbReference>